<name>A0A3E0W4X1_9MICO</name>
<dbReference type="OrthoDB" id="9772725at2"/>
<proteinExistence type="predicted"/>
<sequence>MSPVGLSIALGTAISGQLASLYDLANQAPYFGALGGIAIMIGLLLALATPFVRRLMAGVR</sequence>
<dbReference type="RefSeq" id="WP_116281337.1">
    <property type="nucleotide sequence ID" value="NZ_NBXA01000001.1"/>
</dbReference>
<protein>
    <submittedName>
        <fullName evidence="2">Uncharacterized protein</fullName>
    </submittedName>
</protein>
<evidence type="ECO:0000256" key="1">
    <source>
        <dbReference type="SAM" id="Phobius"/>
    </source>
</evidence>
<dbReference type="AlphaFoldDB" id="A0A3E0W4X1"/>
<reference evidence="2 3" key="1">
    <citation type="submission" date="2017-04" db="EMBL/GenBank/DDBJ databases">
        <title>Comparative genome analysis of Subtercola boreus.</title>
        <authorList>
            <person name="Cho Y.-J."/>
            <person name="Cho A."/>
            <person name="Kim O.-S."/>
            <person name="Lee J.-I."/>
        </authorList>
    </citation>
    <scope>NUCLEOTIDE SEQUENCE [LARGE SCALE GENOMIC DNA]</scope>
    <source>
        <strain evidence="2 3">P27444</strain>
    </source>
</reference>
<feature type="transmembrane region" description="Helical" evidence="1">
    <location>
        <begin position="29"/>
        <end position="52"/>
    </location>
</feature>
<dbReference type="Proteomes" id="UP000256709">
    <property type="component" value="Unassembled WGS sequence"/>
</dbReference>
<keyword evidence="1" id="KW-0812">Transmembrane</keyword>
<dbReference type="EMBL" id="NBXA01000001">
    <property type="protein sequence ID" value="RFA17302.1"/>
    <property type="molecule type" value="Genomic_DNA"/>
</dbReference>
<comment type="caution">
    <text evidence="2">The sequence shown here is derived from an EMBL/GenBank/DDBJ whole genome shotgun (WGS) entry which is preliminary data.</text>
</comment>
<dbReference type="InterPro" id="IPR036259">
    <property type="entry name" value="MFS_trans_sf"/>
</dbReference>
<dbReference type="Gene3D" id="1.20.1250.20">
    <property type="entry name" value="MFS general substrate transporter like domains"/>
    <property type="match status" value="1"/>
</dbReference>
<evidence type="ECO:0000313" key="3">
    <source>
        <dbReference type="Proteomes" id="UP000256709"/>
    </source>
</evidence>
<evidence type="ECO:0000313" key="2">
    <source>
        <dbReference type="EMBL" id="RFA17302.1"/>
    </source>
</evidence>
<keyword evidence="1" id="KW-1133">Transmembrane helix</keyword>
<keyword evidence="1" id="KW-0472">Membrane</keyword>
<accession>A0A3E0W4X1</accession>
<gene>
    <name evidence="2" type="ORF">B7R21_00765</name>
</gene>
<organism evidence="2 3">
    <name type="scientific">Subtercola boreus</name>
    <dbReference type="NCBI Taxonomy" id="120213"/>
    <lineage>
        <taxon>Bacteria</taxon>
        <taxon>Bacillati</taxon>
        <taxon>Actinomycetota</taxon>
        <taxon>Actinomycetes</taxon>
        <taxon>Micrococcales</taxon>
        <taxon>Microbacteriaceae</taxon>
        <taxon>Subtercola</taxon>
    </lineage>
</organism>